<evidence type="ECO:0000313" key="2">
    <source>
        <dbReference type="Proteomes" id="UP000793456"/>
    </source>
</evidence>
<name>A0ACD3QDE1_LARCR</name>
<gene>
    <name evidence="1" type="ORF">E3U43_004465</name>
</gene>
<keyword evidence="2" id="KW-1185">Reference proteome</keyword>
<dbReference type="EMBL" id="CM011693">
    <property type="protein sequence ID" value="TMS05215.1"/>
    <property type="molecule type" value="Genomic_DNA"/>
</dbReference>
<sequence>MIPGKRRAAVMSFSVAIFGALMLQSVSSQNVTHKTKPKVSLTSVASFGRVQYQRRFQGQRRWFSTFYTSALGEVAGYVSQQSYVKS</sequence>
<proteinExistence type="predicted"/>
<accession>A0ACD3QDE1</accession>
<reference evidence="1" key="1">
    <citation type="submission" date="2018-11" db="EMBL/GenBank/DDBJ databases">
        <title>The sequence and de novo assembly of Larimichthys crocea genome using PacBio and Hi-C technologies.</title>
        <authorList>
            <person name="Xu P."/>
            <person name="Chen B."/>
            <person name="Zhou Z."/>
            <person name="Ke Q."/>
            <person name="Wu Y."/>
            <person name="Bai H."/>
            <person name="Pu F."/>
        </authorList>
    </citation>
    <scope>NUCLEOTIDE SEQUENCE</scope>
    <source>
        <tissue evidence="1">Muscle</tissue>
    </source>
</reference>
<comment type="caution">
    <text evidence="1">The sequence shown here is derived from an EMBL/GenBank/DDBJ whole genome shotgun (WGS) entry which is preliminary data.</text>
</comment>
<evidence type="ECO:0000313" key="1">
    <source>
        <dbReference type="EMBL" id="TMS05215.1"/>
    </source>
</evidence>
<dbReference type="Proteomes" id="UP000793456">
    <property type="component" value="Chromosome XX"/>
</dbReference>
<organism evidence="1 2">
    <name type="scientific">Larimichthys crocea</name>
    <name type="common">Large yellow croaker</name>
    <name type="synonym">Pseudosciaena crocea</name>
    <dbReference type="NCBI Taxonomy" id="215358"/>
    <lineage>
        <taxon>Eukaryota</taxon>
        <taxon>Metazoa</taxon>
        <taxon>Chordata</taxon>
        <taxon>Craniata</taxon>
        <taxon>Vertebrata</taxon>
        <taxon>Euteleostomi</taxon>
        <taxon>Actinopterygii</taxon>
        <taxon>Neopterygii</taxon>
        <taxon>Teleostei</taxon>
        <taxon>Neoteleostei</taxon>
        <taxon>Acanthomorphata</taxon>
        <taxon>Eupercaria</taxon>
        <taxon>Sciaenidae</taxon>
        <taxon>Larimichthys</taxon>
    </lineage>
</organism>
<protein>
    <submittedName>
        <fullName evidence="1">Uncharacterized protein</fullName>
    </submittedName>
</protein>